<dbReference type="GO" id="GO:0008237">
    <property type="term" value="F:metallopeptidase activity"/>
    <property type="evidence" value="ECO:0007669"/>
    <property type="project" value="UniProtKB-KW"/>
</dbReference>
<keyword evidence="5 9" id="KW-0479">Metal-binding</keyword>
<keyword evidence="9" id="KW-0963">Cytoplasm</keyword>
<evidence type="ECO:0000256" key="7">
    <source>
        <dbReference type="ARBA" id="ARBA00022833"/>
    </source>
</evidence>
<keyword evidence="6 9" id="KW-0378">Hydrolase</keyword>
<dbReference type="GO" id="GO:0005829">
    <property type="term" value="C:cytosol"/>
    <property type="evidence" value="ECO:0007669"/>
    <property type="project" value="TreeGrafter"/>
</dbReference>
<dbReference type="STRING" id="1121298.SAMN05444401_0428"/>
<proteinExistence type="inferred from homology"/>
<feature type="binding site" evidence="9 11">
    <location>
        <position position="78"/>
    </location>
    <ligand>
        <name>Zn(2+)</name>
        <dbReference type="ChEBI" id="CHEBI:29105"/>
        <label>1</label>
    </ligand>
</feature>
<feature type="active site" description="Proton acceptor" evidence="9 10">
    <location>
        <position position="175"/>
    </location>
</feature>
<feature type="active site" evidence="9 10">
    <location>
        <position position="80"/>
    </location>
</feature>
<dbReference type="Gene3D" id="3.30.70.360">
    <property type="match status" value="1"/>
</dbReference>
<keyword evidence="7 9" id="KW-0862">Zinc</keyword>
<dbReference type="EC" id="3.4.11.4" evidence="9"/>
<comment type="similarity">
    <text evidence="2 9">Belongs to the peptidase M20B family.</text>
</comment>
<dbReference type="OrthoDB" id="9804934at2"/>
<feature type="domain" description="Peptidase M20 dimerisation" evidence="12">
    <location>
        <begin position="208"/>
        <end position="309"/>
    </location>
</feature>
<evidence type="ECO:0000256" key="10">
    <source>
        <dbReference type="PIRSR" id="PIRSR037215-1"/>
    </source>
</evidence>
<evidence type="ECO:0000256" key="6">
    <source>
        <dbReference type="ARBA" id="ARBA00022801"/>
    </source>
</evidence>
<dbReference type="AlphaFoldDB" id="A0A1M6P5Y3"/>
<evidence type="ECO:0000256" key="8">
    <source>
        <dbReference type="ARBA" id="ARBA00023049"/>
    </source>
</evidence>
<comment type="cofactor">
    <cofactor evidence="9 11">
        <name>Zn(2+)</name>
        <dbReference type="ChEBI" id="CHEBI:29105"/>
    </cofactor>
    <text evidence="9 11">Binds 2 Zn(2+) ions per subunit.</text>
</comment>
<feature type="binding site" evidence="9 11">
    <location>
        <position position="141"/>
    </location>
    <ligand>
        <name>Zn(2+)</name>
        <dbReference type="ChEBI" id="CHEBI:29105"/>
        <label>1</label>
    </ligand>
</feature>
<evidence type="ECO:0000256" key="9">
    <source>
        <dbReference type="HAMAP-Rule" id="MF_00550"/>
    </source>
</evidence>
<dbReference type="SUPFAM" id="SSF53187">
    <property type="entry name" value="Zn-dependent exopeptidases"/>
    <property type="match status" value="1"/>
</dbReference>
<dbReference type="SUPFAM" id="SSF55031">
    <property type="entry name" value="Bacterial exopeptidase dimerisation domain"/>
    <property type="match status" value="1"/>
</dbReference>
<dbReference type="PROSITE" id="PS00759">
    <property type="entry name" value="ARGE_DAPE_CPG2_2"/>
    <property type="match status" value="1"/>
</dbReference>
<comment type="function">
    <text evidence="9">Cleaves the N-terminal amino acid of tripeptides.</text>
</comment>
<dbReference type="Proteomes" id="UP000184080">
    <property type="component" value="Unassembled WGS sequence"/>
</dbReference>
<feature type="binding site" evidence="9 11">
    <location>
        <position position="176"/>
    </location>
    <ligand>
        <name>Zn(2+)</name>
        <dbReference type="ChEBI" id="CHEBI:29105"/>
        <label>2</label>
    </ligand>
</feature>
<evidence type="ECO:0000256" key="5">
    <source>
        <dbReference type="ARBA" id="ARBA00022723"/>
    </source>
</evidence>
<evidence type="ECO:0000256" key="3">
    <source>
        <dbReference type="ARBA" id="ARBA00022438"/>
    </source>
</evidence>
<keyword evidence="4 9" id="KW-0645">Protease</keyword>
<evidence type="ECO:0000259" key="12">
    <source>
        <dbReference type="Pfam" id="PF07687"/>
    </source>
</evidence>
<gene>
    <name evidence="9" type="primary">pepT</name>
    <name evidence="13" type="ORF">SAMN05444401_0428</name>
</gene>
<dbReference type="NCBIfam" id="NF003976">
    <property type="entry name" value="PRK05469.1"/>
    <property type="match status" value="1"/>
</dbReference>
<evidence type="ECO:0000313" key="13">
    <source>
        <dbReference type="EMBL" id="SHK03345.1"/>
    </source>
</evidence>
<dbReference type="PIRSF" id="PIRSF037215">
    <property type="entry name" value="Peptidase_M20B"/>
    <property type="match status" value="1"/>
</dbReference>
<evidence type="ECO:0000313" key="14">
    <source>
        <dbReference type="Proteomes" id="UP000184080"/>
    </source>
</evidence>
<dbReference type="NCBIfam" id="NF009920">
    <property type="entry name" value="PRK13381.1"/>
    <property type="match status" value="1"/>
</dbReference>
<dbReference type="InterPro" id="IPR010161">
    <property type="entry name" value="Peptidase_M20B"/>
</dbReference>
<dbReference type="InterPro" id="IPR001261">
    <property type="entry name" value="ArgE/DapE_CS"/>
</dbReference>
<dbReference type="PANTHER" id="PTHR42994:SF1">
    <property type="entry name" value="PEPTIDASE T"/>
    <property type="match status" value="1"/>
</dbReference>
<dbReference type="Gene3D" id="3.40.630.10">
    <property type="entry name" value="Zn peptidases"/>
    <property type="match status" value="1"/>
</dbReference>
<dbReference type="Pfam" id="PF01546">
    <property type="entry name" value="Peptidase_M20"/>
    <property type="match status" value="1"/>
</dbReference>
<reference evidence="13 14" key="1">
    <citation type="submission" date="2016-11" db="EMBL/GenBank/DDBJ databases">
        <authorList>
            <person name="Jaros S."/>
            <person name="Januszkiewicz K."/>
            <person name="Wedrychowicz H."/>
        </authorList>
    </citation>
    <scope>NUCLEOTIDE SEQUENCE [LARGE SCALE GENOMIC DNA]</scope>
    <source>
        <strain evidence="13 14">DSM 21864</strain>
    </source>
</reference>
<dbReference type="GO" id="GO:0043171">
    <property type="term" value="P:peptide catabolic process"/>
    <property type="evidence" value="ECO:0007669"/>
    <property type="project" value="UniProtKB-UniRule"/>
</dbReference>
<dbReference type="EMBL" id="FQZO01000014">
    <property type="protein sequence ID" value="SHK03345.1"/>
    <property type="molecule type" value="Genomic_DNA"/>
</dbReference>
<dbReference type="GO" id="GO:0045148">
    <property type="term" value="F:tripeptide aminopeptidase activity"/>
    <property type="evidence" value="ECO:0007669"/>
    <property type="project" value="UniProtKB-UniRule"/>
</dbReference>
<evidence type="ECO:0000256" key="2">
    <source>
        <dbReference type="ARBA" id="ARBA00009692"/>
    </source>
</evidence>
<dbReference type="InterPro" id="IPR011650">
    <property type="entry name" value="Peptidase_M20_dimer"/>
</dbReference>
<keyword evidence="3 9" id="KW-0031">Aminopeptidase</keyword>
<evidence type="ECO:0000256" key="11">
    <source>
        <dbReference type="PIRSR" id="PIRSR037215-2"/>
    </source>
</evidence>
<dbReference type="HAMAP" id="MF_00550">
    <property type="entry name" value="Aminopeptidase_M20"/>
    <property type="match status" value="1"/>
</dbReference>
<sequence length="406" mass="45410">MSNLLEKFLRYVKVETKSDENTGTTPSTKGQWDLAKILVDELKAMGVEDVTLSEYGYVYASIPSNMDKEVPTIGFISHMDTSPDMTGENVNPQIVKNYDGEDIVLNKELKVVLSPKQFPELSSYKGKTLITTDGITLLGADDKAGVSEIMTAVEYIMTHPEFKHGNIKIGFTPDEEIGEGADHFDVEFFNADLAYTMDGGPEGELECENFNASGVKVKINGRNVHPGSAKNKMINSMLIANEYLNNLPEETPSNTEGYEGFYHLIDIKGEVEETVMSFIIRDFFNDSFEARNNKMEEIAAKLNEKYGQGTLEVTIKEQYKNMKEKIEPVWYVVENAKKAMEEVGVIPEIKPIRGGTDGARLSFMGLPTPNIFTGGENYHGKYEFACLETMEKAVEVILKIVEVYTR</sequence>
<dbReference type="InterPro" id="IPR036264">
    <property type="entry name" value="Bact_exopeptidase_dim_dom"/>
</dbReference>
<dbReference type="PANTHER" id="PTHR42994">
    <property type="entry name" value="PEPTIDASE T"/>
    <property type="match status" value="1"/>
</dbReference>
<name>A0A1M6P5Y3_9CLOT</name>
<evidence type="ECO:0000256" key="4">
    <source>
        <dbReference type="ARBA" id="ARBA00022670"/>
    </source>
</evidence>
<dbReference type="NCBIfam" id="TIGR01882">
    <property type="entry name" value="peptidase-T"/>
    <property type="match status" value="1"/>
</dbReference>
<feature type="binding site" evidence="9 11">
    <location>
        <position position="379"/>
    </location>
    <ligand>
        <name>Zn(2+)</name>
        <dbReference type="ChEBI" id="CHEBI:29105"/>
        <label>2</label>
    </ligand>
</feature>
<dbReference type="PROSITE" id="PS00758">
    <property type="entry name" value="ARGE_DAPE_CPG2_1"/>
    <property type="match status" value="1"/>
</dbReference>
<dbReference type="GO" id="GO:0006508">
    <property type="term" value="P:proteolysis"/>
    <property type="evidence" value="ECO:0007669"/>
    <property type="project" value="UniProtKB-UniRule"/>
</dbReference>
<dbReference type="InterPro" id="IPR002933">
    <property type="entry name" value="Peptidase_M20"/>
</dbReference>
<keyword evidence="8 9" id="KW-0482">Metalloprotease</keyword>
<evidence type="ECO:0000256" key="1">
    <source>
        <dbReference type="ARBA" id="ARBA00000870"/>
    </source>
</evidence>
<dbReference type="CDD" id="cd03892">
    <property type="entry name" value="M20_peptT"/>
    <property type="match status" value="1"/>
</dbReference>
<protein>
    <recommendedName>
        <fullName evidence="9">Peptidase T</fullName>
        <ecNumber evidence="9">3.4.11.4</ecNumber>
    </recommendedName>
    <alternativeName>
        <fullName evidence="9">Aminotripeptidase</fullName>
        <shortName evidence="9">Tripeptidase</shortName>
    </alternativeName>
    <alternativeName>
        <fullName evidence="9">Tripeptide aminopeptidase</fullName>
    </alternativeName>
</protein>
<comment type="catalytic activity">
    <reaction evidence="1 9">
        <text>Release of the N-terminal residue from a tripeptide.</text>
        <dbReference type="EC" id="3.4.11.4"/>
    </reaction>
</comment>
<dbReference type="Pfam" id="PF07687">
    <property type="entry name" value="M20_dimer"/>
    <property type="match status" value="1"/>
</dbReference>
<dbReference type="GO" id="GO:0008270">
    <property type="term" value="F:zinc ion binding"/>
    <property type="evidence" value="ECO:0007669"/>
    <property type="project" value="UniProtKB-UniRule"/>
</dbReference>
<feature type="binding site" evidence="9 11">
    <location>
        <position position="198"/>
    </location>
    <ligand>
        <name>Zn(2+)</name>
        <dbReference type="ChEBI" id="CHEBI:29105"/>
        <label>1</label>
    </ligand>
</feature>
<dbReference type="RefSeq" id="WP_073012638.1">
    <property type="nucleotide sequence ID" value="NZ_FQZO01000014.1"/>
</dbReference>
<feature type="binding site" evidence="9 11">
    <location>
        <position position="141"/>
    </location>
    <ligand>
        <name>Zn(2+)</name>
        <dbReference type="ChEBI" id="CHEBI:29105"/>
        <label>2</label>
    </ligand>
</feature>
<keyword evidence="14" id="KW-1185">Reference proteome</keyword>
<accession>A0A1M6P5Y3</accession>
<comment type="subcellular location">
    <subcellularLocation>
        <location evidence="9">Cytoplasm</location>
    </subcellularLocation>
</comment>
<organism evidence="13 14">
    <name type="scientific">Clostridium amylolyticum</name>
    <dbReference type="NCBI Taxonomy" id="1121298"/>
    <lineage>
        <taxon>Bacteria</taxon>
        <taxon>Bacillati</taxon>
        <taxon>Bacillota</taxon>
        <taxon>Clostridia</taxon>
        <taxon>Eubacteriales</taxon>
        <taxon>Clostridiaceae</taxon>
        <taxon>Clostridium</taxon>
    </lineage>
</organism>